<gene>
    <name evidence="7" type="ORF">PHYBOEH_011249</name>
</gene>
<evidence type="ECO:0000256" key="3">
    <source>
        <dbReference type="ARBA" id="ARBA00022525"/>
    </source>
</evidence>
<proteinExistence type="inferred from homology"/>
<dbReference type="Proteomes" id="UP000693981">
    <property type="component" value="Unassembled WGS sequence"/>
</dbReference>
<dbReference type="Pfam" id="PF16810">
    <property type="entry name" value="RXLR"/>
    <property type="match status" value="1"/>
</dbReference>
<keyword evidence="3 5" id="KW-0964">Secreted</keyword>
<dbReference type="InterPro" id="IPR031825">
    <property type="entry name" value="RXLR"/>
</dbReference>
<feature type="compositionally biased region" description="Acidic residues" evidence="6">
    <location>
        <begin position="64"/>
        <end position="84"/>
    </location>
</feature>
<evidence type="ECO:0000256" key="2">
    <source>
        <dbReference type="ARBA" id="ARBA00010400"/>
    </source>
</evidence>
<feature type="signal peptide" evidence="5">
    <location>
        <begin position="1"/>
        <end position="23"/>
    </location>
</feature>
<feature type="region of interest" description="Disordered" evidence="6">
    <location>
        <begin position="64"/>
        <end position="88"/>
    </location>
</feature>
<name>A0A8T1WYJ8_9STRA</name>
<evidence type="ECO:0000256" key="1">
    <source>
        <dbReference type="ARBA" id="ARBA00004613"/>
    </source>
</evidence>
<comment type="domain">
    <text evidence="5">The RxLR-dEER motif acts to carry the protein into the host cell cytoplasm through binding to cell surface phosphatidylinositol-3-phosphate.</text>
</comment>
<dbReference type="GO" id="GO:0005576">
    <property type="term" value="C:extracellular region"/>
    <property type="evidence" value="ECO:0007669"/>
    <property type="project" value="UniProtKB-SubCell"/>
</dbReference>
<evidence type="ECO:0000313" key="7">
    <source>
        <dbReference type="EMBL" id="KAG7398341.1"/>
    </source>
</evidence>
<protein>
    <recommendedName>
        <fullName evidence="5">RxLR effector protein</fullName>
    </recommendedName>
</protein>
<comment type="caution">
    <text evidence="7">The sequence shown here is derived from an EMBL/GenBank/DDBJ whole genome shotgun (WGS) entry which is preliminary data.</text>
</comment>
<comment type="function">
    <text evidence="5">Effector that suppresses plant defense responses during pathogen infection.</text>
</comment>
<keyword evidence="4 5" id="KW-0732">Signal</keyword>
<evidence type="ECO:0000256" key="6">
    <source>
        <dbReference type="SAM" id="MobiDB-lite"/>
    </source>
</evidence>
<sequence length="152" mass="17439">MRVYYILLVAAATLLFRSEAASAISVSGQTKSTSIASGNQVQPINGHAAGNAKRFLRFHKMADDDYDDDENEEISSEEEEEEEEERGKLVKFTKAERNALLNENTMWAAFPKWFGKYSPSTIWDKLSLDKAKNQKYRDIYDKFKVYSRDKGH</sequence>
<comment type="subcellular location">
    <subcellularLocation>
        <location evidence="1 5">Secreted</location>
    </subcellularLocation>
</comment>
<feature type="chain" id="PRO_5035965716" description="RxLR effector protein" evidence="5">
    <location>
        <begin position="24"/>
        <end position="152"/>
    </location>
</feature>
<organism evidence="7 8">
    <name type="scientific">Phytophthora boehmeriae</name>
    <dbReference type="NCBI Taxonomy" id="109152"/>
    <lineage>
        <taxon>Eukaryota</taxon>
        <taxon>Sar</taxon>
        <taxon>Stramenopiles</taxon>
        <taxon>Oomycota</taxon>
        <taxon>Peronosporomycetes</taxon>
        <taxon>Peronosporales</taxon>
        <taxon>Peronosporaceae</taxon>
        <taxon>Phytophthora</taxon>
    </lineage>
</organism>
<comment type="similarity">
    <text evidence="2 5">Belongs to the RxLR effector family.</text>
</comment>
<evidence type="ECO:0000256" key="4">
    <source>
        <dbReference type="ARBA" id="ARBA00022729"/>
    </source>
</evidence>
<reference evidence="7" key="1">
    <citation type="submission" date="2021-02" db="EMBL/GenBank/DDBJ databases">
        <authorList>
            <person name="Palmer J.M."/>
        </authorList>
    </citation>
    <scope>NUCLEOTIDE SEQUENCE</scope>
    <source>
        <strain evidence="7">SCRP23</strain>
    </source>
</reference>
<accession>A0A8T1WYJ8</accession>
<evidence type="ECO:0000313" key="8">
    <source>
        <dbReference type="Proteomes" id="UP000693981"/>
    </source>
</evidence>
<dbReference type="EMBL" id="JAGDFL010000083">
    <property type="protein sequence ID" value="KAG7398341.1"/>
    <property type="molecule type" value="Genomic_DNA"/>
</dbReference>
<dbReference type="AlphaFoldDB" id="A0A8T1WYJ8"/>
<keyword evidence="8" id="KW-1185">Reference proteome</keyword>
<evidence type="ECO:0000256" key="5">
    <source>
        <dbReference type="RuleBase" id="RU367124"/>
    </source>
</evidence>